<evidence type="ECO:0000256" key="5">
    <source>
        <dbReference type="ARBA" id="ARBA00022989"/>
    </source>
</evidence>
<dbReference type="PANTHER" id="PTHR33362">
    <property type="entry name" value="SIALIC ACID TRAP TRANSPORTER PERMEASE PROTEIN SIAT-RELATED"/>
    <property type="match status" value="1"/>
</dbReference>
<organism evidence="9">
    <name type="scientific">marine metagenome</name>
    <dbReference type="NCBI Taxonomy" id="408172"/>
    <lineage>
        <taxon>unclassified sequences</taxon>
        <taxon>metagenomes</taxon>
        <taxon>ecological metagenomes</taxon>
    </lineage>
</organism>
<feature type="transmembrane region" description="Helical" evidence="7">
    <location>
        <begin position="127"/>
        <end position="150"/>
    </location>
</feature>
<feature type="transmembrane region" description="Helical" evidence="7">
    <location>
        <begin position="47"/>
        <end position="66"/>
    </location>
</feature>
<evidence type="ECO:0000256" key="4">
    <source>
        <dbReference type="ARBA" id="ARBA00022692"/>
    </source>
</evidence>
<dbReference type="GO" id="GO:0005886">
    <property type="term" value="C:plasma membrane"/>
    <property type="evidence" value="ECO:0007669"/>
    <property type="project" value="UniProtKB-SubCell"/>
</dbReference>
<feature type="transmembrane region" description="Helical" evidence="7">
    <location>
        <begin position="237"/>
        <end position="254"/>
    </location>
</feature>
<evidence type="ECO:0000313" key="9">
    <source>
        <dbReference type="EMBL" id="SVB70430.1"/>
    </source>
</evidence>
<dbReference type="GO" id="GO:0022857">
    <property type="term" value="F:transmembrane transporter activity"/>
    <property type="evidence" value="ECO:0007669"/>
    <property type="project" value="TreeGrafter"/>
</dbReference>
<feature type="domain" description="TRAP C4-dicarboxylate transport system permease DctM subunit" evidence="8">
    <location>
        <begin position="4"/>
        <end position="415"/>
    </location>
</feature>
<dbReference type="InterPro" id="IPR004681">
    <property type="entry name" value="TRAP_DctM"/>
</dbReference>
<feature type="transmembrane region" description="Helical" evidence="7">
    <location>
        <begin position="391"/>
        <end position="419"/>
    </location>
</feature>
<protein>
    <recommendedName>
        <fullName evidence="8">TRAP C4-dicarboxylate transport system permease DctM subunit domain-containing protein</fullName>
    </recommendedName>
</protein>
<evidence type="ECO:0000256" key="7">
    <source>
        <dbReference type="SAM" id="Phobius"/>
    </source>
</evidence>
<reference evidence="9" key="1">
    <citation type="submission" date="2018-05" db="EMBL/GenBank/DDBJ databases">
        <authorList>
            <person name="Lanie J.A."/>
            <person name="Ng W.-L."/>
            <person name="Kazmierczak K.M."/>
            <person name="Andrzejewski T.M."/>
            <person name="Davidsen T.M."/>
            <person name="Wayne K.J."/>
            <person name="Tettelin H."/>
            <person name="Glass J.I."/>
            <person name="Rusch D."/>
            <person name="Podicherti R."/>
            <person name="Tsui H.-C.T."/>
            <person name="Winkler M.E."/>
        </authorList>
    </citation>
    <scope>NUCLEOTIDE SEQUENCE</scope>
</reference>
<keyword evidence="5 7" id="KW-1133">Transmembrane helix</keyword>
<sequence length="426" mass="46485">MLFSIFVGFPISFTLIFLGFVFGYLGFGHLVFYLMTLQFSMVMTEQTLAAVPLFVFMGIMMEQAGLMERLFSSVQMMLSRVRGSLFYAVLFVSIIFAAATGIVGASVTILGIMAAKSMNKSGYDVRLSAGTIAAGGTLGILIPPSIMLVVMGPIMEIPVTDLFAAAIIPGILLALIYAGYTTIRCYLNPSLGPVVSEEDREKNTKVIIYEFFMGLVPPAALVFSALGSILLGLATPTEAAGCGAFGALILALAYRKLTFSTLKESLIKTLEITALIMLLVAASNFFGSVFSRLGTPMMITDYLLGLEVNKYFILFIIMGMIFLLGWPLEWVPIVLIIIPIILPLVEGLGFNLIWFAILVAVNLQTAWLSPPVALSAYFLKGVVPEWDLKDIYIGMMQFMVLQVIGLILIVIFPQIALWLPHYIYGS</sequence>
<dbReference type="Pfam" id="PF06808">
    <property type="entry name" value="DctM"/>
    <property type="match status" value="1"/>
</dbReference>
<evidence type="ECO:0000256" key="2">
    <source>
        <dbReference type="ARBA" id="ARBA00022475"/>
    </source>
</evidence>
<evidence type="ECO:0000256" key="1">
    <source>
        <dbReference type="ARBA" id="ARBA00004429"/>
    </source>
</evidence>
<dbReference type="NCBIfam" id="TIGR00786">
    <property type="entry name" value="dctM"/>
    <property type="match status" value="1"/>
</dbReference>
<dbReference type="InterPro" id="IPR010656">
    <property type="entry name" value="DctM"/>
</dbReference>
<keyword evidence="4 7" id="KW-0812">Transmembrane</keyword>
<gene>
    <name evidence="9" type="ORF">METZ01_LOCUS223284</name>
</gene>
<feature type="transmembrane region" description="Helical" evidence="7">
    <location>
        <begin position="6"/>
        <end position="35"/>
    </location>
</feature>
<dbReference type="AlphaFoldDB" id="A0A382G596"/>
<keyword evidence="6 7" id="KW-0472">Membrane</keyword>
<feature type="transmembrane region" description="Helical" evidence="7">
    <location>
        <begin position="266"/>
        <end position="291"/>
    </location>
</feature>
<dbReference type="PIRSF" id="PIRSF006066">
    <property type="entry name" value="HI0050"/>
    <property type="match status" value="1"/>
</dbReference>
<feature type="transmembrane region" description="Helical" evidence="7">
    <location>
        <begin position="86"/>
        <end position="115"/>
    </location>
</feature>
<proteinExistence type="predicted"/>
<name>A0A382G596_9ZZZZ</name>
<comment type="subcellular location">
    <subcellularLocation>
        <location evidence="1">Cell inner membrane</location>
        <topology evidence="1">Multi-pass membrane protein</topology>
    </subcellularLocation>
</comment>
<feature type="transmembrane region" description="Helical" evidence="7">
    <location>
        <begin position="207"/>
        <end position="231"/>
    </location>
</feature>
<dbReference type="EMBL" id="UINC01053654">
    <property type="protein sequence ID" value="SVB70430.1"/>
    <property type="molecule type" value="Genomic_DNA"/>
</dbReference>
<accession>A0A382G596</accession>
<evidence type="ECO:0000256" key="3">
    <source>
        <dbReference type="ARBA" id="ARBA00022519"/>
    </source>
</evidence>
<keyword evidence="3" id="KW-0997">Cell inner membrane</keyword>
<evidence type="ECO:0000259" key="8">
    <source>
        <dbReference type="Pfam" id="PF06808"/>
    </source>
</evidence>
<keyword evidence="2" id="KW-1003">Cell membrane</keyword>
<dbReference type="PANTHER" id="PTHR33362:SF7">
    <property type="entry name" value="SLL1103 PROTEIN"/>
    <property type="match status" value="1"/>
</dbReference>
<feature type="transmembrane region" description="Helical" evidence="7">
    <location>
        <begin position="311"/>
        <end position="340"/>
    </location>
</feature>
<evidence type="ECO:0000256" key="6">
    <source>
        <dbReference type="ARBA" id="ARBA00023136"/>
    </source>
</evidence>
<feature type="transmembrane region" description="Helical" evidence="7">
    <location>
        <begin position="162"/>
        <end position="187"/>
    </location>
</feature>